<dbReference type="EMBL" id="GL379820">
    <property type="protein sequence ID" value="EGT47505.1"/>
    <property type="molecule type" value="Genomic_DNA"/>
</dbReference>
<dbReference type="Proteomes" id="UP000008068">
    <property type="component" value="Unassembled WGS sequence"/>
</dbReference>
<feature type="region of interest" description="Disordered" evidence="1">
    <location>
        <begin position="1"/>
        <end position="28"/>
    </location>
</feature>
<feature type="domain" description="C2H2-type" evidence="2">
    <location>
        <begin position="193"/>
        <end position="218"/>
    </location>
</feature>
<dbReference type="SMART" id="SM00355">
    <property type="entry name" value="ZnF_C2H2"/>
    <property type="match status" value="3"/>
</dbReference>
<organism evidence="4">
    <name type="scientific">Caenorhabditis brenneri</name>
    <name type="common">Nematode worm</name>
    <dbReference type="NCBI Taxonomy" id="135651"/>
    <lineage>
        <taxon>Eukaryota</taxon>
        <taxon>Metazoa</taxon>
        <taxon>Ecdysozoa</taxon>
        <taxon>Nematoda</taxon>
        <taxon>Chromadorea</taxon>
        <taxon>Rhabditida</taxon>
        <taxon>Rhabditina</taxon>
        <taxon>Rhabditomorpha</taxon>
        <taxon>Rhabditoidea</taxon>
        <taxon>Rhabditidae</taxon>
        <taxon>Peloderinae</taxon>
        <taxon>Caenorhabditis</taxon>
    </lineage>
</organism>
<accession>G0MY90</accession>
<feature type="domain" description="C2H2-type" evidence="2">
    <location>
        <begin position="60"/>
        <end position="85"/>
    </location>
</feature>
<feature type="compositionally biased region" description="Basic residues" evidence="1">
    <location>
        <begin position="1"/>
        <end position="16"/>
    </location>
</feature>
<protein>
    <recommendedName>
        <fullName evidence="2">C2H2-type domain-containing protein</fullName>
    </recommendedName>
</protein>
<name>G0MY90_CAEBE</name>
<reference evidence="4" key="1">
    <citation type="submission" date="2011-07" db="EMBL/GenBank/DDBJ databases">
        <authorList>
            <consortium name="Caenorhabditis brenneri Sequencing and Analysis Consortium"/>
            <person name="Wilson R.K."/>
        </authorList>
    </citation>
    <scope>NUCLEOTIDE SEQUENCE [LARGE SCALE GENOMIC DNA]</scope>
    <source>
        <strain evidence="4">PB2801</strain>
    </source>
</reference>
<dbReference type="InParanoid" id="G0MY90"/>
<keyword evidence="4" id="KW-1185">Reference proteome</keyword>
<proteinExistence type="predicted"/>
<gene>
    <name evidence="3" type="ORF">CAEBREN_25834</name>
</gene>
<feature type="domain" description="C2H2-type" evidence="2">
    <location>
        <begin position="165"/>
        <end position="187"/>
    </location>
</feature>
<evidence type="ECO:0000313" key="3">
    <source>
        <dbReference type="EMBL" id="EGT47505.1"/>
    </source>
</evidence>
<dbReference type="HOGENOM" id="CLU_1103603_0_0_1"/>
<sequence>MAPRKQKRGSSPKPVKKPKEPRPPRPLNIDGHQCALCPKIVARDSRMSHACHVHGESVLFECGYCWKQFKGNKKIDVIRHMKSMHEGLDPEEIADYRENLKEEMKKLQEKCFPPVKKAVVCEVEEEKDNSEVVNETQKSKPKAGNSFAEELRADLQNGSGSSNDLQCTQCNLIILCRKNAERHACSHANLPLYECKYCNRKFSAFQQKTLYTHIRNEHKKIGQPVNKDDFHDNRDKLEVDIQLLKKKCFPRF</sequence>
<dbReference type="OrthoDB" id="3561125at2759"/>
<dbReference type="InterPro" id="IPR013087">
    <property type="entry name" value="Znf_C2H2_type"/>
</dbReference>
<dbReference type="STRING" id="135651.G0MY90"/>
<dbReference type="AlphaFoldDB" id="G0MY90"/>
<evidence type="ECO:0000259" key="2">
    <source>
        <dbReference type="SMART" id="SM00355"/>
    </source>
</evidence>
<evidence type="ECO:0000313" key="4">
    <source>
        <dbReference type="Proteomes" id="UP000008068"/>
    </source>
</evidence>
<dbReference type="Gene3D" id="3.30.160.60">
    <property type="entry name" value="Classic Zinc Finger"/>
    <property type="match status" value="2"/>
</dbReference>
<evidence type="ECO:0000256" key="1">
    <source>
        <dbReference type="SAM" id="MobiDB-lite"/>
    </source>
</evidence>